<proteinExistence type="inferred from homology"/>
<organism evidence="9 10">
    <name type="scientific">Wallemia hederae</name>
    <dbReference type="NCBI Taxonomy" id="1540922"/>
    <lineage>
        <taxon>Eukaryota</taxon>
        <taxon>Fungi</taxon>
        <taxon>Dikarya</taxon>
        <taxon>Basidiomycota</taxon>
        <taxon>Wallemiomycotina</taxon>
        <taxon>Wallemiomycetes</taxon>
        <taxon>Wallemiales</taxon>
        <taxon>Wallemiaceae</taxon>
        <taxon>Wallemia</taxon>
    </lineage>
</organism>
<keyword evidence="7" id="KW-0862">Zinc</keyword>
<evidence type="ECO:0000256" key="5">
    <source>
        <dbReference type="ARBA" id="ARBA00022723"/>
    </source>
</evidence>
<dbReference type="InterPro" id="IPR045089">
    <property type="entry name" value="PGGT1B-like"/>
</dbReference>
<comment type="cofactor">
    <cofactor evidence="1">
        <name>Zn(2+)</name>
        <dbReference type="ChEBI" id="CHEBI:29105"/>
    </cofactor>
</comment>
<dbReference type="PANTHER" id="PTHR11774">
    <property type="entry name" value="GERANYLGERANYL TRANSFERASE TYPE BETA SUBUNIT"/>
    <property type="match status" value="1"/>
</dbReference>
<keyword evidence="5" id="KW-0479">Metal-binding</keyword>
<protein>
    <recommendedName>
        <fullName evidence="8">Prenyltransferase alpha-alpha toroid domain-containing protein</fullName>
    </recommendedName>
</protein>
<reference evidence="9 10" key="1">
    <citation type="submission" date="2019-03" db="EMBL/GenBank/DDBJ databases">
        <title>Sequencing 23 genomes of Wallemia ichthyophaga.</title>
        <authorList>
            <person name="Gostincar C."/>
        </authorList>
    </citation>
    <scope>NUCLEOTIDE SEQUENCE [LARGE SCALE GENOMIC DNA]</scope>
    <source>
        <strain evidence="9 10">EXF-5753</strain>
    </source>
</reference>
<sequence length="378" mass="41946">MTFSEISSFSPTNVMIKEMAKPATATQNSKFLSRHLQLLPSAYESNDTARLTLAFFIVEAMAIVGESVTEESRRGYIDYIYSCQLTHSNGGGFRGSLSMGKQRYDQNEIPTYDPSNLTMTYTAILLLGLLRDDFTRLDMAGVLQSIRDRRHPDGSFSPTPTNSESDIRLVYCACAISTLIGDFSAIDVASTLAYIHGCRTYDGSYSQIPNAEGQGGTTYCALASLEMISKHLSQQNRQQELLSQEDVHCTLRWLAQRQVDGFQGRTNKDSDTCYSFWIRGAFNSLKSLANLPTDLHLFDDEQDGHFIISCAHALGGIAKYPDEFPDVLHNCLGLSALSMAQNRVEQAQSFSHINSTLNVDVSSLEHIHTCINTLKEPL</sequence>
<dbReference type="InterPro" id="IPR008930">
    <property type="entry name" value="Terpenoid_cyclase/PrenylTrfase"/>
</dbReference>
<evidence type="ECO:0000256" key="2">
    <source>
        <dbReference type="ARBA" id="ARBA00010497"/>
    </source>
</evidence>
<dbReference type="OrthoDB" id="24893at2759"/>
<name>A0A4T0FTY6_9BASI</name>
<evidence type="ECO:0000313" key="10">
    <source>
        <dbReference type="Proteomes" id="UP000310189"/>
    </source>
</evidence>
<dbReference type="GO" id="GO:0004662">
    <property type="term" value="F:CAAX-protein geranylgeranyltransferase activity"/>
    <property type="evidence" value="ECO:0007669"/>
    <property type="project" value="TreeGrafter"/>
</dbReference>
<evidence type="ECO:0000259" key="8">
    <source>
        <dbReference type="Pfam" id="PF00432"/>
    </source>
</evidence>
<dbReference type="EMBL" id="SPNW01000007">
    <property type="protein sequence ID" value="TIA92327.1"/>
    <property type="molecule type" value="Genomic_DNA"/>
</dbReference>
<dbReference type="Proteomes" id="UP000310189">
    <property type="component" value="Unassembled WGS sequence"/>
</dbReference>
<gene>
    <name evidence="9" type="ORF">E3P99_00623</name>
</gene>
<dbReference type="Gene3D" id="1.50.10.20">
    <property type="match status" value="1"/>
</dbReference>
<evidence type="ECO:0000313" key="9">
    <source>
        <dbReference type="EMBL" id="TIA92327.1"/>
    </source>
</evidence>
<comment type="similarity">
    <text evidence="2">Belongs to the protein prenyltransferase subunit beta family.</text>
</comment>
<evidence type="ECO:0000256" key="1">
    <source>
        <dbReference type="ARBA" id="ARBA00001947"/>
    </source>
</evidence>
<keyword evidence="6" id="KW-0677">Repeat</keyword>
<comment type="caution">
    <text evidence="9">The sequence shown here is derived from an EMBL/GenBank/DDBJ whole genome shotgun (WGS) entry which is preliminary data.</text>
</comment>
<keyword evidence="3" id="KW-0637">Prenyltransferase</keyword>
<dbReference type="SUPFAM" id="SSF48239">
    <property type="entry name" value="Terpenoid cyclases/Protein prenyltransferases"/>
    <property type="match status" value="1"/>
</dbReference>
<dbReference type="PANTHER" id="PTHR11774:SF4">
    <property type="entry name" value="GERANYLGERANYL TRANSFERASE TYPE-1 SUBUNIT BETA"/>
    <property type="match status" value="1"/>
</dbReference>
<keyword evidence="10" id="KW-1185">Reference proteome</keyword>
<keyword evidence="4" id="KW-0808">Transferase</keyword>
<evidence type="ECO:0000256" key="6">
    <source>
        <dbReference type="ARBA" id="ARBA00022737"/>
    </source>
</evidence>
<dbReference type="InterPro" id="IPR001330">
    <property type="entry name" value="Prenyltrans"/>
</dbReference>
<accession>A0A4T0FTY6</accession>
<evidence type="ECO:0000256" key="3">
    <source>
        <dbReference type="ARBA" id="ARBA00022602"/>
    </source>
</evidence>
<dbReference type="GO" id="GO:0046872">
    <property type="term" value="F:metal ion binding"/>
    <property type="evidence" value="ECO:0007669"/>
    <property type="project" value="UniProtKB-KW"/>
</dbReference>
<evidence type="ECO:0000256" key="7">
    <source>
        <dbReference type="ARBA" id="ARBA00022833"/>
    </source>
</evidence>
<dbReference type="AlphaFoldDB" id="A0A4T0FTY6"/>
<dbReference type="Pfam" id="PF00432">
    <property type="entry name" value="Prenyltrans"/>
    <property type="match status" value="1"/>
</dbReference>
<feature type="domain" description="Prenyltransferase alpha-alpha toroid" evidence="8">
    <location>
        <begin position="27"/>
        <end position="358"/>
    </location>
</feature>
<evidence type="ECO:0000256" key="4">
    <source>
        <dbReference type="ARBA" id="ARBA00022679"/>
    </source>
</evidence>
<dbReference type="GO" id="GO:0005953">
    <property type="term" value="C:CAAX-protein geranylgeranyltransferase complex"/>
    <property type="evidence" value="ECO:0007669"/>
    <property type="project" value="TreeGrafter"/>
</dbReference>